<dbReference type="Pfam" id="PF01266">
    <property type="entry name" value="DAO"/>
    <property type="match status" value="1"/>
</dbReference>
<dbReference type="InterPro" id="IPR036188">
    <property type="entry name" value="FAD/NAD-bd_sf"/>
</dbReference>
<dbReference type="Proteomes" id="UP001183604">
    <property type="component" value="Unassembled WGS sequence"/>
</dbReference>
<dbReference type="SUPFAM" id="SSF51905">
    <property type="entry name" value="FAD/NAD(P)-binding domain"/>
    <property type="match status" value="1"/>
</dbReference>
<dbReference type="EMBL" id="JAPZVQ010000001">
    <property type="protein sequence ID" value="MDA1383398.1"/>
    <property type="molecule type" value="Genomic_DNA"/>
</dbReference>
<proteinExistence type="predicted"/>
<evidence type="ECO:0000313" key="6">
    <source>
        <dbReference type="Proteomes" id="UP001183604"/>
    </source>
</evidence>
<dbReference type="InterPro" id="IPR006076">
    <property type="entry name" value="FAD-dep_OxRdtase"/>
</dbReference>
<reference evidence="4 6" key="2">
    <citation type="submission" date="2023-07" db="EMBL/GenBank/DDBJ databases">
        <title>Sequencing the genomes of 1000 actinobacteria strains.</title>
        <authorList>
            <person name="Klenk H.-P."/>
        </authorList>
    </citation>
    <scope>NUCLEOTIDE SEQUENCE [LARGE SCALE GENOMIC DNA]</scope>
    <source>
        <strain evidence="4 6">DSM 44724</strain>
    </source>
</reference>
<dbReference type="EMBL" id="JAVDYD010000001">
    <property type="protein sequence ID" value="MDR7336404.1"/>
    <property type="molecule type" value="Genomic_DNA"/>
</dbReference>
<dbReference type="AlphaFoldDB" id="A0A9X3T6S2"/>
<dbReference type="Proteomes" id="UP001145799">
    <property type="component" value="Unassembled WGS sequence"/>
</dbReference>
<name>A0A9X3T6S2_9ACTN</name>
<evidence type="ECO:0000313" key="4">
    <source>
        <dbReference type="EMBL" id="MDR7336404.1"/>
    </source>
</evidence>
<dbReference type="GO" id="GO:0016491">
    <property type="term" value="F:oxidoreductase activity"/>
    <property type="evidence" value="ECO:0007669"/>
    <property type="project" value="UniProtKB-KW"/>
</dbReference>
<gene>
    <name evidence="4" type="ORF">J2S69_000123</name>
    <name evidence="3" type="ORF">O2L01_00280</name>
</gene>
<reference evidence="3" key="1">
    <citation type="submission" date="2022-12" db="EMBL/GenBank/DDBJ databases">
        <title>Gycomyces niveus sp.nov., a novel actinomycete isolated from soil in Shouguang.</title>
        <authorList>
            <person name="Yang X."/>
        </authorList>
    </citation>
    <scope>NUCLEOTIDE SEQUENCE</scope>
    <source>
        <strain evidence="3">DSM 44724</strain>
    </source>
</reference>
<comment type="caution">
    <text evidence="3">The sequence shown here is derived from an EMBL/GenBank/DDBJ whole genome shotgun (WGS) entry which is preliminary data.</text>
</comment>
<dbReference type="Gene3D" id="3.30.9.10">
    <property type="entry name" value="D-Amino Acid Oxidase, subunit A, domain 2"/>
    <property type="match status" value="1"/>
</dbReference>
<feature type="domain" description="FAD dependent oxidoreductase" evidence="2">
    <location>
        <begin position="8"/>
        <end position="370"/>
    </location>
</feature>
<accession>A0A9X3T6S2</accession>
<protein>
    <submittedName>
        <fullName evidence="3">FAD-dependent oxidoreductase</fullName>
    </submittedName>
    <submittedName>
        <fullName evidence="4">Glycine/D-amino acid oxidase-like deaminating enzyme</fullName>
    </submittedName>
</protein>
<keyword evidence="6" id="KW-1185">Reference proteome</keyword>
<organism evidence="3 5">
    <name type="scientific">Glycomyces lechevalierae</name>
    <dbReference type="NCBI Taxonomy" id="256034"/>
    <lineage>
        <taxon>Bacteria</taxon>
        <taxon>Bacillati</taxon>
        <taxon>Actinomycetota</taxon>
        <taxon>Actinomycetes</taxon>
        <taxon>Glycomycetales</taxon>
        <taxon>Glycomycetaceae</taxon>
        <taxon>Glycomyces</taxon>
    </lineage>
</organism>
<dbReference type="Gene3D" id="3.50.50.60">
    <property type="entry name" value="FAD/NAD(P)-binding domain"/>
    <property type="match status" value="1"/>
</dbReference>
<evidence type="ECO:0000313" key="3">
    <source>
        <dbReference type="EMBL" id="MDA1383398.1"/>
    </source>
</evidence>
<dbReference type="PANTHER" id="PTHR13847">
    <property type="entry name" value="SARCOSINE DEHYDROGENASE-RELATED"/>
    <property type="match status" value="1"/>
</dbReference>
<evidence type="ECO:0000256" key="1">
    <source>
        <dbReference type="ARBA" id="ARBA00023002"/>
    </source>
</evidence>
<evidence type="ECO:0000259" key="2">
    <source>
        <dbReference type="Pfam" id="PF01266"/>
    </source>
</evidence>
<dbReference type="PROSITE" id="PS51257">
    <property type="entry name" value="PROKAR_LIPOPROTEIN"/>
    <property type="match status" value="1"/>
</dbReference>
<dbReference type="SUPFAM" id="SSF54373">
    <property type="entry name" value="FAD-linked reductases, C-terminal domain"/>
    <property type="match status" value="1"/>
</dbReference>
<dbReference type="GO" id="GO:0005737">
    <property type="term" value="C:cytoplasm"/>
    <property type="evidence" value="ECO:0007669"/>
    <property type="project" value="TreeGrafter"/>
</dbReference>
<evidence type="ECO:0000313" key="5">
    <source>
        <dbReference type="Proteomes" id="UP001145799"/>
    </source>
</evidence>
<dbReference type="PANTHER" id="PTHR13847:SF287">
    <property type="entry name" value="FAD-DEPENDENT OXIDOREDUCTASE DOMAIN-CONTAINING PROTEIN 1"/>
    <property type="match status" value="1"/>
</dbReference>
<sequence length="396" mass="41071">MSRIETADVVVIGAGIIGAACAEALSAEGMRVLVVDRGAPAGGTTAGGEGNVLLSDKAPGPELDLAVASRRLWPELIERLRAELGDEAARVEWEPKGGLVVATDQDAIGPLAILAEAQRAVGVEAVELTRGEARAMEPHLNERVVGAVHYPGDAQLQPVLAATAMLTAVRARGGEVRGGAEAHGLMFDRSGKVAGVHVGDETIACRAVVNACGPWSGHFSAAAGAPIEVLPRRGMVLVTAPLPHVVGRKVYAADYVAAVASSDVDLQVSAVVESTATGTVLIGSSRQRVGFDEALQVEVLRRLARSAVKLFPVLAGVPVMRTYGGFRPYTPDHLPVIGEDPRFPGLWHASGHEGAGIGLAPATGRLLADLMCGLPPGVDPTRFKVDRPAVMAEVRT</sequence>
<keyword evidence="1" id="KW-0560">Oxidoreductase</keyword>